<gene>
    <name evidence="1" type="ORF">Zmor_008501</name>
</gene>
<evidence type="ECO:0000313" key="1">
    <source>
        <dbReference type="EMBL" id="KAJ3664320.1"/>
    </source>
</evidence>
<evidence type="ECO:0000313" key="2">
    <source>
        <dbReference type="Proteomes" id="UP001168821"/>
    </source>
</evidence>
<dbReference type="Proteomes" id="UP001168821">
    <property type="component" value="Unassembled WGS sequence"/>
</dbReference>
<protein>
    <submittedName>
        <fullName evidence="1">Uncharacterized protein</fullName>
    </submittedName>
</protein>
<organism evidence="1 2">
    <name type="scientific">Zophobas morio</name>
    <dbReference type="NCBI Taxonomy" id="2755281"/>
    <lineage>
        <taxon>Eukaryota</taxon>
        <taxon>Metazoa</taxon>
        <taxon>Ecdysozoa</taxon>
        <taxon>Arthropoda</taxon>
        <taxon>Hexapoda</taxon>
        <taxon>Insecta</taxon>
        <taxon>Pterygota</taxon>
        <taxon>Neoptera</taxon>
        <taxon>Endopterygota</taxon>
        <taxon>Coleoptera</taxon>
        <taxon>Polyphaga</taxon>
        <taxon>Cucujiformia</taxon>
        <taxon>Tenebrionidae</taxon>
        <taxon>Zophobas</taxon>
    </lineage>
</organism>
<dbReference type="AlphaFoldDB" id="A0AA38IWK5"/>
<sequence length="120" mass="13401">MKTNLLQRKNTQIKKSKFECPSKVPSFGPSVSGFGVDGFELVTVVTSFFFQFDDSSSVPAGIQSEVWFEHPFSLWGVPNTVSLPNGFSCSFIWVSVECCKDEKMARFVNLVVNKICAVYI</sequence>
<name>A0AA38IWK5_9CUCU</name>
<reference evidence="1" key="1">
    <citation type="journal article" date="2023" name="G3 (Bethesda)">
        <title>Whole genome assemblies of Zophobas morio and Tenebrio molitor.</title>
        <authorList>
            <person name="Kaur S."/>
            <person name="Stinson S.A."/>
            <person name="diCenzo G.C."/>
        </authorList>
    </citation>
    <scope>NUCLEOTIDE SEQUENCE</scope>
    <source>
        <strain evidence="1">QUZm001</strain>
    </source>
</reference>
<dbReference type="EMBL" id="JALNTZ010000002">
    <property type="protein sequence ID" value="KAJ3664320.1"/>
    <property type="molecule type" value="Genomic_DNA"/>
</dbReference>
<proteinExistence type="predicted"/>
<accession>A0AA38IWK5</accession>
<comment type="caution">
    <text evidence="1">The sequence shown here is derived from an EMBL/GenBank/DDBJ whole genome shotgun (WGS) entry which is preliminary data.</text>
</comment>
<keyword evidence="2" id="KW-1185">Reference proteome</keyword>